<dbReference type="GO" id="GO:0005524">
    <property type="term" value="F:ATP binding"/>
    <property type="evidence" value="ECO:0007669"/>
    <property type="project" value="UniProtKB-KW"/>
</dbReference>
<dbReference type="InterPro" id="IPR004358">
    <property type="entry name" value="Sig_transdc_His_kin-like_C"/>
</dbReference>
<dbReference type="InterPro" id="IPR011110">
    <property type="entry name" value="Reg_prop"/>
</dbReference>
<keyword evidence="10" id="KW-0238">DNA-binding</keyword>
<sequence>MTTGDGLLKYNGYEFELYRNIPGDSTSLIHNTTESLLVDFYGDLWVGTGRGLSRYKHSCDCFIQYHSRPGNPAPSGFITSMSEDTSHNLWIGMQEGGLFRYDRDRDRFTRFLDDSEDPNSLTGEIIRVVLADSKNNIWIGTGYGAIENGGGLIRFDPVSGISSRFMHEPDNPNSLMDNRVSALMEDRDGNIWVGTYQNGLHRYDPGRKEFARMVNDPSHSSRLYPSPGQKAWELPPFISVLYQDQAGGFWIGTCGGGINYFNPDTNEVSYYVHDPEDPNGVSNDKLWSFFEDKSGQYWLGTLAQGGLHKMDPFKSKITRYTTSNNMHVICIQEYRSKPGNLLIGTSKHGLQQLDIKTDEIKKIYSDELQRSKFKESIINDILEDSNGMLWLGLSEEHPEETATSVSKIDKGGLASFDPETGKLMLHPFQQDKKSEVTSESIYRICEDQDGYLWLGMGKNGLFGFDKKNSIFNRYNLPMTGRQSRPEIYMIEKDSHGTLWVGDVSGAGTLFRRNSMNERFEPFLEGYKVKSFYEDSSGRYWVGTENQGVLHFDKDKRIFRQYTEDDGLPSNTVVGILEGPPGTFWFSTYRGLSRFDPESAKFTFKGLPSHRFDKANHKASDGELYFGGSSVLFSIVPDKTSGNQIAPSVLVSGLRISGKPYDLDIGNASNSEKIILAHSQNDVTFEYLGLHFSDPSKNQYRYKLEPFDLDWIDAGTRRVAQYTNIDPGTYTFRVIGSNDNDVWSEKGASLQFVIKKAWWSRWWAYLLYATILCFLAYNIYRFLLSRKLAIEEGKRQKQINELKNNLYTNISHEFRTPLTVILGMTDTLEKELNNKATHGVTNTLELIRRNSQSLLMLVNEMLELSKLESGHVHPDYVQIDVVLLIKYLGDSFSTYANKKNIQLNVFSEIDELLMDVDTERFSAILSNLLSNAIKFTPPHGTIELHFQRNNDGFLKISVRDSGVGISREDLPHIFDRFYQGDSATVKKTEGTGIGLALTKELINKLGGEISVTSTPGRGSVFTVLIPITRNAPIKSQENLNLNLKDFPGFQNELEEENTISTSNPERPLILIIEDHKDVAGYIIQCLSGTYETLYAANGDTGLELASTHLPDIVISDIMMPGKDGYEVCKTLKEDELTDHIPIIMLTAKATTEDRLNGLSLGADAYLAKPFLKEELLTRIEQLILLRKKLISKFEYSGFRQQNQGRRIDPETRFIQKAVAYIHNNLSDDTFGASRLASELFLSESQLYRKLKALSGKSTAVFIRYVRLQEARNLLRSTDLTITEIAYEVGFRNLSWFSRIFKEEFGFPPTEVRK</sequence>
<dbReference type="RefSeq" id="WP_225697749.1">
    <property type="nucleotide sequence ID" value="NZ_JAIXNE010000002.1"/>
</dbReference>
<dbReference type="PROSITE" id="PS01124">
    <property type="entry name" value="HTH_ARAC_FAMILY_2"/>
    <property type="match status" value="1"/>
</dbReference>
<dbReference type="SUPFAM" id="SSF63829">
    <property type="entry name" value="Calcium-dependent phosphotriesterase"/>
    <property type="match status" value="3"/>
</dbReference>
<feature type="domain" description="HTH araC/xylS-type" evidence="13">
    <location>
        <begin position="1214"/>
        <end position="1312"/>
    </location>
</feature>
<reference evidence="18" key="1">
    <citation type="submission" date="2021-09" db="EMBL/GenBank/DDBJ databases">
        <title>Fulvivirga sp. isolated from coastal sediment.</title>
        <authorList>
            <person name="Yu H."/>
        </authorList>
    </citation>
    <scope>NUCLEOTIDE SEQUENCE</scope>
    <source>
        <strain evidence="18">1062</strain>
    </source>
</reference>
<dbReference type="SUPFAM" id="SSF52172">
    <property type="entry name" value="CheY-like"/>
    <property type="match status" value="1"/>
</dbReference>
<dbReference type="PANTHER" id="PTHR43547:SF2">
    <property type="entry name" value="HYBRID SIGNAL TRANSDUCTION HISTIDINE KINASE C"/>
    <property type="match status" value="1"/>
</dbReference>
<evidence type="ECO:0000256" key="10">
    <source>
        <dbReference type="ARBA" id="ARBA00023125"/>
    </source>
</evidence>
<evidence type="ECO:0000259" key="15">
    <source>
        <dbReference type="PROSITE" id="PS50110"/>
    </source>
</evidence>
<evidence type="ECO:0000256" key="12">
    <source>
        <dbReference type="PROSITE-ProRule" id="PRU00169"/>
    </source>
</evidence>
<keyword evidence="3 12" id="KW-0597">Phosphoprotein</keyword>
<dbReference type="CDD" id="cd00082">
    <property type="entry name" value="HisKA"/>
    <property type="match status" value="1"/>
</dbReference>
<dbReference type="SMART" id="SM00342">
    <property type="entry name" value="HTH_ARAC"/>
    <property type="match status" value="1"/>
</dbReference>
<dbReference type="Pfam" id="PF07494">
    <property type="entry name" value="Reg_prop"/>
    <property type="match status" value="3"/>
</dbReference>
<keyword evidence="7" id="KW-0067">ATP-binding</keyword>
<gene>
    <name evidence="16" type="ORF">LDX50_07130</name>
    <name evidence="17" type="ORF">LDX50_13100</name>
    <name evidence="18" type="ORF">LDX50_18820</name>
</gene>
<dbReference type="Pfam" id="PF12833">
    <property type="entry name" value="HTH_18"/>
    <property type="match status" value="1"/>
</dbReference>
<dbReference type="PRINTS" id="PR00344">
    <property type="entry name" value="BCTRLSENSOR"/>
</dbReference>
<evidence type="ECO:0000313" key="18">
    <source>
        <dbReference type="EMBL" id="MCA6076941.1"/>
    </source>
</evidence>
<dbReference type="CDD" id="cd17574">
    <property type="entry name" value="REC_OmpR"/>
    <property type="match status" value="1"/>
</dbReference>
<dbReference type="Gene3D" id="1.10.10.60">
    <property type="entry name" value="Homeodomain-like"/>
    <property type="match status" value="1"/>
</dbReference>
<protein>
    <recommendedName>
        <fullName evidence="2">histidine kinase</fullName>
        <ecNumber evidence="2">2.7.13.3</ecNumber>
    </recommendedName>
</protein>
<dbReference type="InterPro" id="IPR003661">
    <property type="entry name" value="HisK_dim/P_dom"/>
</dbReference>
<evidence type="ECO:0000256" key="6">
    <source>
        <dbReference type="ARBA" id="ARBA00022777"/>
    </source>
</evidence>
<dbReference type="SUPFAM" id="SSF55874">
    <property type="entry name" value="ATPase domain of HSP90 chaperone/DNA topoisomerase II/histidine kinase"/>
    <property type="match status" value="1"/>
</dbReference>
<keyword evidence="4" id="KW-0808">Transferase</keyword>
<evidence type="ECO:0000256" key="4">
    <source>
        <dbReference type="ARBA" id="ARBA00022679"/>
    </source>
</evidence>
<dbReference type="InterPro" id="IPR001789">
    <property type="entry name" value="Sig_transdc_resp-reg_receiver"/>
</dbReference>
<keyword evidence="9" id="KW-0805">Transcription regulation</keyword>
<name>A0A9X1HS36_9BACT</name>
<dbReference type="EMBL" id="JAIXNE010000004">
    <property type="protein sequence ID" value="MCA6076941.1"/>
    <property type="molecule type" value="Genomic_DNA"/>
</dbReference>
<dbReference type="PANTHER" id="PTHR43547">
    <property type="entry name" value="TWO-COMPONENT HISTIDINE KINASE"/>
    <property type="match status" value="1"/>
</dbReference>
<proteinExistence type="predicted"/>
<dbReference type="Pfam" id="PF00512">
    <property type="entry name" value="HisKA"/>
    <property type="match status" value="1"/>
</dbReference>
<dbReference type="GO" id="GO:0003700">
    <property type="term" value="F:DNA-binding transcription factor activity"/>
    <property type="evidence" value="ECO:0007669"/>
    <property type="project" value="InterPro"/>
</dbReference>
<keyword evidence="6" id="KW-0418">Kinase</keyword>
<evidence type="ECO:0000313" key="17">
    <source>
        <dbReference type="EMBL" id="MCA6075813.1"/>
    </source>
</evidence>
<dbReference type="InterPro" id="IPR018062">
    <property type="entry name" value="HTH_AraC-typ_CS"/>
</dbReference>
<dbReference type="PROSITE" id="PS50110">
    <property type="entry name" value="RESPONSE_REGULATORY"/>
    <property type="match status" value="1"/>
</dbReference>
<dbReference type="EC" id="2.7.13.3" evidence="2"/>
<dbReference type="Gene3D" id="1.10.287.130">
    <property type="match status" value="1"/>
</dbReference>
<evidence type="ECO:0000256" key="5">
    <source>
        <dbReference type="ARBA" id="ARBA00022741"/>
    </source>
</evidence>
<dbReference type="CDD" id="cd16922">
    <property type="entry name" value="HATPase_EvgS-ArcB-TorS-like"/>
    <property type="match status" value="1"/>
</dbReference>
<dbReference type="FunFam" id="3.30.565.10:FF:000037">
    <property type="entry name" value="Hybrid sensor histidine kinase/response regulator"/>
    <property type="match status" value="1"/>
</dbReference>
<dbReference type="SMART" id="SM00448">
    <property type="entry name" value="REC"/>
    <property type="match status" value="1"/>
</dbReference>
<comment type="catalytic activity">
    <reaction evidence="1">
        <text>ATP + protein L-histidine = ADP + protein N-phospho-L-histidine.</text>
        <dbReference type="EC" id="2.7.13.3"/>
    </reaction>
</comment>
<dbReference type="InterPro" id="IPR011123">
    <property type="entry name" value="Y_Y_Y"/>
</dbReference>
<dbReference type="Pfam" id="PF02518">
    <property type="entry name" value="HATPase_c"/>
    <property type="match status" value="1"/>
</dbReference>
<dbReference type="Pfam" id="PF07495">
    <property type="entry name" value="Y_Y_Y"/>
    <property type="match status" value="1"/>
</dbReference>
<evidence type="ECO:0000259" key="13">
    <source>
        <dbReference type="PROSITE" id="PS01124"/>
    </source>
</evidence>
<dbReference type="GO" id="GO:0000155">
    <property type="term" value="F:phosphorelay sensor kinase activity"/>
    <property type="evidence" value="ECO:0007669"/>
    <property type="project" value="InterPro"/>
</dbReference>
<dbReference type="InterPro" id="IPR036890">
    <property type="entry name" value="HATPase_C_sf"/>
</dbReference>
<evidence type="ECO:0000256" key="1">
    <source>
        <dbReference type="ARBA" id="ARBA00000085"/>
    </source>
</evidence>
<dbReference type="InterPro" id="IPR011006">
    <property type="entry name" value="CheY-like_superfamily"/>
</dbReference>
<dbReference type="PROSITE" id="PS00041">
    <property type="entry name" value="HTH_ARAC_FAMILY_1"/>
    <property type="match status" value="1"/>
</dbReference>
<evidence type="ECO:0000256" key="11">
    <source>
        <dbReference type="ARBA" id="ARBA00023163"/>
    </source>
</evidence>
<dbReference type="InterPro" id="IPR036097">
    <property type="entry name" value="HisK_dim/P_sf"/>
</dbReference>
<dbReference type="GO" id="GO:0043565">
    <property type="term" value="F:sequence-specific DNA binding"/>
    <property type="evidence" value="ECO:0007669"/>
    <property type="project" value="InterPro"/>
</dbReference>
<dbReference type="Pfam" id="PF00072">
    <property type="entry name" value="Response_reg"/>
    <property type="match status" value="1"/>
</dbReference>
<feature type="modified residue" description="4-aspartylphosphate" evidence="12">
    <location>
        <position position="1115"/>
    </location>
</feature>
<dbReference type="Gene3D" id="3.30.565.10">
    <property type="entry name" value="Histidine kinase-like ATPase, C-terminal domain"/>
    <property type="match status" value="1"/>
</dbReference>
<dbReference type="SMART" id="SM00387">
    <property type="entry name" value="HATPase_c"/>
    <property type="match status" value="1"/>
</dbReference>
<evidence type="ECO:0000256" key="8">
    <source>
        <dbReference type="ARBA" id="ARBA00023012"/>
    </source>
</evidence>
<dbReference type="SUPFAM" id="SSF46689">
    <property type="entry name" value="Homeodomain-like"/>
    <property type="match status" value="1"/>
</dbReference>
<dbReference type="SUPFAM" id="SSF47384">
    <property type="entry name" value="Homodimeric domain of signal transducing histidine kinase"/>
    <property type="match status" value="1"/>
</dbReference>
<evidence type="ECO:0000313" key="19">
    <source>
        <dbReference type="Proteomes" id="UP001139409"/>
    </source>
</evidence>
<comment type="caution">
    <text evidence="18">The sequence shown here is derived from an EMBL/GenBank/DDBJ whole genome shotgun (WGS) entry which is preliminary data.</text>
</comment>
<keyword evidence="11" id="KW-0804">Transcription</keyword>
<dbReference type="InterPro" id="IPR018060">
    <property type="entry name" value="HTH_AraC"/>
</dbReference>
<dbReference type="InterPro" id="IPR015943">
    <property type="entry name" value="WD40/YVTN_repeat-like_dom_sf"/>
</dbReference>
<dbReference type="EMBL" id="JAIXNE010000003">
    <property type="protein sequence ID" value="MCA6075813.1"/>
    <property type="molecule type" value="Genomic_DNA"/>
</dbReference>
<dbReference type="InterPro" id="IPR003594">
    <property type="entry name" value="HATPase_dom"/>
</dbReference>
<dbReference type="Gene3D" id="2.130.10.10">
    <property type="entry name" value="YVTN repeat-like/Quinoprotein amine dehydrogenase"/>
    <property type="match status" value="5"/>
</dbReference>
<evidence type="ECO:0000259" key="14">
    <source>
        <dbReference type="PROSITE" id="PS50109"/>
    </source>
</evidence>
<feature type="domain" description="Response regulatory" evidence="15">
    <location>
        <begin position="1067"/>
        <end position="1182"/>
    </location>
</feature>
<evidence type="ECO:0000256" key="3">
    <source>
        <dbReference type="ARBA" id="ARBA00022553"/>
    </source>
</evidence>
<dbReference type="EMBL" id="JAIXNE010000002">
    <property type="protein sequence ID" value="MCA6074636.1"/>
    <property type="molecule type" value="Genomic_DNA"/>
</dbReference>
<dbReference type="SMART" id="SM00388">
    <property type="entry name" value="HisKA"/>
    <property type="match status" value="1"/>
</dbReference>
<organism evidence="18 19">
    <name type="scientific">Fulvivirga sedimenti</name>
    <dbReference type="NCBI Taxonomy" id="2879465"/>
    <lineage>
        <taxon>Bacteria</taxon>
        <taxon>Pseudomonadati</taxon>
        <taxon>Bacteroidota</taxon>
        <taxon>Cytophagia</taxon>
        <taxon>Cytophagales</taxon>
        <taxon>Fulvivirgaceae</taxon>
        <taxon>Fulvivirga</taxon>
    </lineage>
</organism>
<keyword evidence="5" id="KW-0547">Nucleotide-binding</keyword>
<dbReference type="Gene3D" id="3.40.50.2300">
    <property type="match status" value="1"/>
</dbReference>
<dbReference type="Proteomes" id="UP001139409">
    <property type="component" value="Unassembled WGS sequence"/>
</dbReference>
<dbReference type="InterPro" id="IPR013783">
    <property type="entry name" value="Ig-like_fold"/>
</dbReference>
<feature type="domain" description="Histidine kinase" evidence="14">
    <location>
        <begin position="808"/>
        <end position="1028"/>
    </location>
</feature>
<accession>A0A9X1HS36</accession>
<dbReference type="InterPro" id="IPR009057">
    <property type="entry name" value="Homeodomain-like_sf"/>
</dbReference>
<dbReference type="PROSITE" id="PS50109">
    <property type="entry name" value="HIS_KIN"/>
    <property type="match status" value="1"/>
</dbReference>
<dbReference type="InterPro" id="IPR005467">
    <property type="entry name" value="His_kinase_dom"/>
</dbReference>
<keyword evidence="19" id="KW-1185">Reference proteome</keyword>
<evidence type="ECO:0000256" key="7">
    <source>
        <dbReference type="ARBA" id="ARBA00022840"/>
    </source>
</evidence>
<evidence type="ECO:0000256" key="9">
    <source>
        <dbReference type="ARBA" id="ARBA00023015"/>
    </source>
</evidence>
<dbReference type="Gene3D" id="2.60.40.10">
    <property type="entry name" value="Immunoglobulins"/>
    <property type="match status" value="1"/>
</dbReference>
<evidence type="ECO:0000256" key="2">
    <source>
        <dbReference type="ARBA" id="ARBA00012438"/>
    </source>
</evidence>
<keyword evidence="8" id="KW-0902">Two-component regulatory system</keyword>
<evidence type="ECO:0000313" key="16">
    <source>
        <dbReference type="EMBL" id="MCA6074636.1"/>
    </source>
</evidence>